<gene>
    <name evidence="2" type="ORF">E2C01_048188</name>
</gene>
<reference evidence="2 3" key="1">
    <citation type="submission" date="2019-05" db="EMBL/GenBank/DDBJ databases">
        <title>Another draft genome of Portunus trituberculatus and its Hox gene families provides insights of decapod evolution.</title>
        <authorList>
            <person name="Jeong J.-H."/>
            <person name="Song I."/>
            <person name="Kim S."/>
            <person name="Choi T."/>
            <person name="Kim D."/>
            <person name="Ryu S."/>
            <person name="Kim W."/>
        </authorList>
    </citation>
    <scope>NUCLEOTIDE SEQUENCE [LARGE SCALE GENOMIC DNA]</scope>
    <source>
        <tissue evidence="2">Muscle</tissue>
    </source>
</reference>
<evidence type="ECO:0000313" key="3">
    <source>
        <dbReference type="Proteomes" id="UP000324222"/>
    </source>
</evidence>
<dbReference type="EMBL" id="VSRR010012235">
    <property type="protein sequence ID" value="MPC54278.1"/>
    <property type="molecule type" value="Genomic_DNA"/>
</dbReference>
<name>A0A5B7GAV8_PORTR</name>
<protein>
    <submittedName>
        <fullName evidence="2">Uncharacterized protein</fullName>
    </submittedName>
</protein>
<dbReference type="Proteomes" id="UP000324222">
    <property type="component" value="Unassembled WGS sequence"/>
</dbReference>
<proteinExistence type="predicted"/>
<evidence type="ECO:0000256" key="1">
    <source>
        <dbReference type="SAM" id="MobiDB-lite"/>
    </source>
</evidence>
<accession>A0A5B7GAV8</accession>
<evidence type="ECO:0000313" key="2">
    <source>
        <dbReference type="EMBL" id="MPC54278.1"/>
    </source>
</evidence>
<feature type="region of interest" description="Disordered" evidence="1">
    <location>
        <begin position="70"/>
        <end position="96"/>
    </location>
</feature>
<keyword evidence="3" id="KW-1185">Reference proteome</keyword>
<comment type="caution">
    <text evidence="2">The sequence shown here is derived from an EMBL/GenBank/DDBJ whole genome shotgun (WGS) entry which is preliminary data.</text>
</comment>
<dbReference type="AlphaFoldDB" id="A0A5B7GAV8"/>
<organism evidence="2 3">
    <name type="scientific">Portunus trituberculatus</name>
    <name type="common">Swimming crab</name>
    <name type="synonym">Neptunus trituberculatus</name>
    <dbReference type="NCBI Taxonomy" id="210409"/>
    <lineage>
        <taxon>Eukaryota</taxon>
        <taxon>Metazoa</taxon>
        <taxon>Ecdysozoa</taxon>
        <taxon>Arthropoda</taxon>
        <taxon>Crustacea</taxon>
        <taxon>Multicrustacea</taxon>
        <taxon>Malacostraca</taxon>
        <taxon>Eumalacostraca</taxon>
        <taxon>Eucarida</taxon>
        <taxon>Decapoda</taxon>
        <taxon>Pleocyemata</taxon>
        <taxon>Brachyura</taxon>
        <taxon>Eubrachyura</taxon>
        <taxon>Portunoidea</taxon>
        <taxon>Portunidae</taxon>
        <taxon>Portuninae</taxon>
        <taxon>Portunus</taxon>
    </lineage>
</organism>
<sequence>MRSSERTRCPKPWCPSNGRSDIEPCLSLSLSVTVQREPVSSAQLTYPRPVPASSAQWPRQPSLVHADSRVTPAGGTPFDAPNKNTLNTRVTAAARL</sequence>